<evidence type="ECO:0000313" key="2">
    <source>
        <dbReference type="EMBL" id="OHA33557.1"/>
    </source>
</evidence>
<evidence type="ECO:0000313" key="3">
    <source>
        <dbReference type="Proteomes" id="UP000176221"/>
    </source>
</evidence>
<sequence length="123" mass="13939">MGYLLGTILIISSVLKLSDWKLFRRIENHFQPLHRHYSHASLFFNLSALIFGFLLFLFPISVVPAFIIIMLYGYKLVILIIRQKAGRSWLFSAHSSLLPISYGAVAMAEEVIIVGLSLFLIIG</sequence>
<organism evidence="2 3">
    <name type="scientific">Candidatus Taylorbacteria bacterium RIFCSPLOWO2_01_FULL_45_15b</name>
    <dbReference type="NCBI Taxonomy" id="1802319"/>
    <lineage>
        <taxon>Bacteria</taxon>
        <taxon>Candidatus Tayloriibacteriota</taxon>
    </lineage>
</organism>
<proteinExistence type="predicted"/>
<keyword evidence="1" id="KW-0812">Transmembrane</keyword>
<keyword evidence="1" id="KW-1133">Transmembrane helix</keyword>
<dbReference type="EMBL" id="MHRX01000032">
    <property type="protein sequence ID" value="OHA33557.1"/>
    <property type="molecule type" value="Genomic_DNA"/>
</dbReference>
<comment type="caution">
    <text evidence="2">The sequence shown here is derived from an EMBL/GenBank/DDBJ whole genome shotgun (WGS) entry which is preliminary data.</text>
</comment>
<dbReference type="Proteomes" id="UP000176221">
    <property type="component" value="Unassembled WGS sequence"/>
</dbReference>
<dbReference type="STRING" id="1802319.A2928_01595"/>
<accession>A0A1G2NBS7</accession>
<gene>
    <name evidence="2" type="ORF">A2928_01595</name>
</gene>
<dbReference type="AlphaFoldDB" id="A0A1G2NBS7"/>
<reference evidence="2 3" key="1">
    <citation type="journal article" date="2016" name="Nat. Commun.">
        <title>Thousands of microbial genomes shed light on interconnected biogeochemical processes in an aquifer system.</title>
        <authorList>
            <person name="Anantharaman K."/>
            <person name="Brown C.T."/>
            <person name="Hug L.A."/>
            <person name="Sharon I."/>
            <person name="Castelle C.J."/>
            <person name="Probst A.J."/>
            <person name="Thomas B.C."/>
            <person name="Singh A."/>
            <person name="Wilkins M.J."/>
            <person name="Karaoz U."/>
            <person name="Brodie E.L."/>
            <person name="Williams K.H."/>
            <person name="Hubbard S.S."/>
            <person name="Banfield J.F."/>
        </authorList>
    </citation>
    <scope>NUCLEOTIDE SEQUENCE [LARGE SCALE GENOMIC DNA]</scope>
</reference>
<protein>
    <submittedName>
        <fullName evidence="2">Uncharacterized protein</fullName>
    </submittedName>
</protein>
<evidence type="ECO:0000256" key="1">
    <source>
        <dbReference type="SAM" id="Phobius"/>
    </source>
</evidence>
<name>A0A1G2NBS7_9BACT</name>
<feature type="transmembrane region" description="Helical" evidence="1">
    <location>
        <begin position="102"/>
        <end position="122"/>
    </location>
</feature>
<keyword evidence="1" id="KW-0472">Membrane</keyword>